<feature type="domain" description="YEATS" evidence="3">
    <location>
        <begin position="194"/>
        <end position="327"/>
    </location>
</feature>
<dbReference type="OrthoDB" id="1630758at2759"/>
<dbReference type="GeneID" id="81383192"/>
<dbReference type="RefSeq" id="XP_056500839.1">
    <property type="nucleotide sequence ID" value="XM_056644025.1"/>
</dbReference>
<dbReference type="PROSITE" id="PS51037">
    <property type="entry name" value="YEATS"/>
    <property type="match status" value="1"/>
</dbReference>
<evidence type="ECO:0000313" key="5">
    <source>
        <dbReference type="Proteomes" id="UP001147733"/>
    </source>
</evidence>
<evidence type="ECO:0000256" key="1">
    <source>
        <dbReference type="ARBA" id="ARBA00023242"/>
    </source>
</evidence>
<organism evidence="4 5">
    <name type="scientific">Penicillium citrinum</name>
    <dbReference type="NCBI Taxonomy" id="5077"/>
    <lineage>
        <taxon>Eukaryota</taxon>
        <taxon>Fungi</taxon>
        <taxon>Dikarya</taxon>
        <taxon>Ascomycota</taxon>
        <taxon>Pezizomycotina</taxon>
        <taxon>Eurotiomycetes</taxon>
        <taxon>Eurotiomycetidae</taxon>
        <taxon>Eurotiales</taxon>
        <taxon>Aspergillaceae</taxon>
        <taxon>Penicillium</taxon>
    </lineage>
</organism>
<comment type="caution">
    <text evidence="4">The sequence shown here is derived from an EMBL/GenBank/DDBJ whole genome shotgun (WGS) entry which is preliminary data.</text>
</comment>
<gene>
    <name evidence="4" type="ORF">N7469_005105</name>
</gene>
<keyword evidence="5" id="KW-1185">Reference proteome</keyword>
<evidence type="ECO:0000256" key="2">
    <source>
        <dbReference type="PROSITE-ProRule" id="PRU00376"/>
    </source>
</evidence>
<sequence length="327" mass="36942">MLKADTEHKQELPDVLRKYICDIIEYCKNDLTGFEDSLRAYKGESLNCSAKWAVSGRKKAEKIHKAIAAHKGALSLATETIALHITHGIKSDTATISKDICLIKGSTANLAKQLEKQDEILKQIAWLRAVVPKMAFVNDDKSFMMDKYLDRLTDYAGSACGDSVPEDVANEMNLLSLDDSGSRTSTSESVSSTPFLQASESMTLVMGNTHRLVTPQEPTPRNKHMWTFYIHVSEPEKIEEVRIYLHPTFVPSMLLFKNLPFSASRIGWGYFTITTIIKLKEGYFWRAIESEYLTLQWELDFNEYGSSFSYNVEVTDTKNSSPIDLKP</sequence>
<accession>A0A9W9P0X3</accession>
<dbReference type="InterPro" id="IPR055129">
    <property type="entry name" value="YEATS_dom"/>
</dbReference>
<dbReference type="Proteomes" id="UP001147733">
    <property type="component" value="Unassembled WGS sequence"/>
</dbReference>
<protein>
    <recommendedName>
        <fullName evidence="3">YEATS domain-containing protein</fullName>
    </recommendedName>
</protein>
<reference evidence="4" key="2">
    <citation type="journal article" date="2023" name="IMA Fungus">
        <title>Comparative genomic study of the Penicillium genus elucidates a diverse pangenome and 15 lateral gene transfer events.</title>
        <authorList>
            <person name="Petersen C."/>
            <person name="Sorensen T."/>
            <person name="Nielsen M.R."/>
            <person name="Sondergaard T.E."/>
            <person name="Sorensen J.L."/>
            <person name="Fitzpatrick D.A."/>
            <person name="Frisvad J.C."/>
            <person name="Nielsen K.L."/>
        </authorList>
    </citation>
    <scope>NUCLEOTIDE SEQUENCE</scope>
    <source>
        <strain evidence="4">IBT 23319</strain>
    </source>
</reference>
<dbReference type="GO" id="GO:0005634">
    <property type="term" value="C:nucleus"/>
    <property type="evidence" value="ECO:0007669"/>
    <property type="project" value="UniProtKB-SubCell"/>
</dbReference>
<reference evidence="4" key="1">
    <citation type="submission" date="2022-11" db="EMBL/GenBank/DDBJ databases">
        <authorList>
            <person name="Petersen C."/>
        </authorList>
    </citation>
    <scope>NUCLEOTIDE SEQUENCE</scope>
    <source>
        <strain evidence="4">IBT 23319</strain>
    </source>
</reference>
<comment type="subcellular location">
    <subcellularLocation>
        <location evidence="2">Nucleus</location>
    </subcellularLocation>
</comment>
<name>A0A9W9P0X3_PENCI</name>
<dbReference type="Pfam" id="PF03366">
    <property type="entry name" value="YEATS"/>
    <property type="match status" value="1"/>
</dbReference>
<dbReference type="EMBL" id="JAPQKT010000004">
    <property type="protein sequence ID" value="KAJ5233339.1"/>
    <property type="molecule type" value="Genomic_DNA"/>
</dbReference>
<dbReference type="AlphaFoldDB" id="A0A9W9P0X3"/>
<dbReference type="InterPro" id="IPR038704">
    <property type="entry name" value="YEAST_sf"/>
</dbReference>
<keyword evidence="1 2" id="KW-0539">Nucleus</keyword>
<evidence type="ECO:0000313" key="4">
    <source>
        <dbReference type="EMBL" id="KAJ5233339.1"/>
    </source>
</evidence>
<proteinExistence type="predicted"/>
<dbReference type="Gene3D" id="2.60.40.1970">
    <property type="entry name" value="YEATS domain"/>
    <property type="match status" value="1"/>
</dbReference>
<evidence type="ECO:0000259" key="3">
    <source>
        <dbReference type="PROSITE" id="PS51037"/>
    </source>
</evidence>